<proteinExistence type="predicted"/>
<keyword evidence="1" id="KW-1133">Transmembrane helix</keyword>
<dbReference type="EMBL" id="JXTB01000543">
    <property type="protein sequence ID" value="PON37079.1"/>
    <property type="molecule type" value="Genomic_DNA"/>
</dbReference>
<dbReference type="Proteomes" id="UP000237105">
    <property type="component" value="Unassembled WGS sequence"/>
</dbReference>
<keyword evidence="1" id="KW-0472">Membrane</keyword>
<accession>A0A2P5AKK8</accession>
<sequence length="95" mass="10964">MHSWDLRRWWDPLILSCCAGNCHVQSVTTPLLSARREEPIVGPTNSRLRLAVNWIGLELLGPLLSVIYYFSRFSQQTVTVSYKLTCNIYYREVGC</sequence>
<evidence type="ECO:0000313" key="2">
    <source>
        <dbReference type="EMBL" id="PON37079.1"/>
    </source>
</evidence>
<evidence type="ECO:0000313" key="3">
    <source>
        <dbReference type="Proteomes" id="UP000237105"/>
    </source>
</evidence>
<dbReference type="AlphaFoldDB" id="A0A2P5AKK8"/>
<evidence type="ECO:0000256" key="1">
    <source>
        <dbReference type="SAM" id="Phobius"/>
    </source>
</evidence>
<keyword evidence="3" id="KW-1185">Reference proteome</keyword>
<name>A0A2P5AKK8_PARAD</name>
<protein>
    <submittedName>
        <fullName evidence="2">Uncharacterized protein</fullName>
    </submittedName>
</protein>
<comment type="caution">
    <text evidence="2">The sequence shown here is derived from an EMBL/GenBank/DDBJ whole genome shotgun (WGS) entry which is preliminary data.</text>
</comment>
<keyword evidence="1" id="KW-0812">Transmembrane</keyword>
<gene>
    <name evidence="2" type="ORF">PanWU01x14_323180</name>
</gene>
<reference evidence="3" key="1">
    <citation type="submission" date="2016-06" db="EMBL/GenBank/DDBJ databases">
        <title>Parallel loss of symbiosis genes in relatives of nitrogen-fixing non-legume Parasponia.</title>
        <authorList>
            <person name="Van Velzen R."/>
            <person name="Holmer R."/>
            <person name="Bu F."/>
            <person name="Rutten L."/>
            <person name="Van Zeijl A."/>
            <person name="Liu W."/>
            <person name="Santuari L."/>
            <person name="Cao Q."/>
            <person name="Sharma T."/>
            <person name="Shen D."/>
            <person name="Roswanjaya Y."/>
            <person name="Wardhani T."/>
            <person name="Kalhor M.S."/>
            <person name="Jansen J."/>
            <person name="Van den Hoogen J."/>
            <person name="Gungor B."/>
            <person name="Hartog M."/>
            <person name="Hontelez J."/>
            <person name="Verver J."/>
            <person name="Yang W.-C."/>
            <person name="Schijlen E."/>
            <person name="Repin R."/>
            <person name="Schilthuizen M."/>
            <person name="Schranz E."/>
            <person name="Heidstra R."/>
            <person name="Miyata K."/>
            <person name="Fedorova E."/>
            <person name="Kohlen W."/>
            <person name="Bisseling T."/>
            <person name="Smit S."/>
            <person name="Geurts R."/>
        </authorList>
    </citation>
    <scope>NUCLEOTIDE SEQUENCE [LARGE SCALE GENOMIC DNA]</scope>
    <source>
        <strain evidence="3">cv. WU1-14</strain>
    </source>
</reference>
<organism evidence="2 3">
    <name type="scientific">Parasponia andersonii</name>
    <name type="common">Sponia andersonii</name>
    <dbReference type="NCBI Taxonomy" id="3476"/>
    <lineage>
        <taxon>Eukaryota</taxon>
        <taxon>Viridiplantae</taxon>
        <taxon>Streptophyta</taxon>
        <taxon>Embryophyta</taxon>
        <taxon>Tracheophyta</taxon>
        <taxon>Spermatophyta</taxon>
        <taxon>Magnoliopsida</taxon>
        <taxon>eudicotyledons</taxon>
        <taxon>Gunneridae</taxon>
        <taxon>Pentapetalae</taxon>
        <taxon>rosids</taxon>
        <taxon>fabids</taxon>
        <taxon>Rosales</taxon>
        <taxon>Cannabaceae</taxon>
        <taxon>Parasponia</taxon>
    </lineage>
</organism>
<feature type="transmembrane region" description="Helical" evidence="1">
    <location>
        <begin position="51"/>
        <end position="70"/>
    </location>
</feature>